<evidence type="ECO:0000256" key="5">
    <source>
        <dbReference type="PROSITE-ProRule" id="PRU01016"/>
    </source>
</evidence>
<accession>B4VIM1</accession>
<dbReference type="GO" id="GO:0032259">
    <property type="term" value="P:methylation"/>
    <property type="evidence" value="ECO:0007669"/>
    <property type="project" value="UniProtKB-KW"/>
</dbReference>
<evidence type="ECO:0000313" key="9">
    <source>
        <dbReference type="Proteomes" id="UP000003835"/>
    </source>
</evidence>
<evidence type="ECO:0000256" key="4">
    <source>
        <dbReference type="ARBA" id="ARBA00022747"/>
    </source>
</evidence>
<dbReference type="InterPro" id="IPR050390">
    <property type="entry name" value="C5-Methyltransferase"/>
</dbReference>
<dbReference type="SUPFAM" id="SSF53335">
    <property type="entry name" value="S-adenosyl-L-methionine-dependent methyltransferases"/>
    <property type="match status" value="1"/>
</dbReference>
<dbReference type="EC" id="2.1.1.37" evidence="7"/>
<dbReference type="HOGENOM" id="CLU_006958_2_1_3"/>
<evidence type="ECO:0000256" key="2">
    <source>
        <dbReference type="ARBA" id="ARBA00022679"/>
    </source>
</evidence>
<dbReference type="PANTHER" id="PTHR10629:SF52">
    <property type="entry name" value="DNA (CYTOSINE-5)-METHYLTRANSFERASE 1"/>
    <property type="match status" value="1"/>
</dbReference>
<dbReference type="NCBIfam" id="TIGR00675">
    <property type="entry name" value="dcm"/>
    <property type="match status" value="1"/>
</dbReference>
<dbReference type="Gene3D" id="3.90.120.10">
    <property type="entry name" value="DNA Methylase, subunit A, domain 2"/>
    <property type="match status" value="1"/>
</dbReference>
<gene>
    <name evidence="8" type="ORF">MC7420_7972</name>
</gene>
<dbReference type="OrthoDB" id="9813719at2"/>
<dbReference type="InterPro" id="IPR018117">
    <property type="entry name" value="C5_DNA_meth_AS"/>
</dbReference>
<dbReference type="InterPro" id="IPR029063">
    <property type="entry name" value="SAM-dependent_MTases_sf"/>
</dbReference>
<dbReference type="Proteomes" id="UP000003835">
    <property type="component" value="Unassembled WGS sequence"/>
</dbReference>
<keyword evidence="3 5" id="KW-0949">S-adenosyl-L-methionine</keyword>
<organism evidence="8 9">
    <name type="scientific">Coleofasciculus chthonoplastes PCC 7420</name>
    <dbReference type="NCBI Taxonomy" id="118168"/>
    <lineage>
        <taxon>Bacteria</taxon>
        <taxon>Bacillati</taxon>
        <taxon>Cyanobacteriota</taxon>
        <taxon>Cyanophyceae</taxon>
        <taxon>Coleofasciculales</taxon>
        <taxon>Coleofasciculaceae</taxon>
        <taxon>Coleofasciculus</taxon>
    </lineage>
</organism>
<dbReference type="STRING" id="118168.MC7420_7972"/>
<keyword evidence="2 5" id="KW-0808">Transferase</keyword>
<dbReference type="eggNOG" id="COG0270">
    <property type="taxonomic scope" value="Bacteria"/>
</dbReference>
<dbReference type="PROSITE" id="PS00094">
    <property type="entry name" value="C5_MTASE_1"/>
    <property type="match status" value="1"/>
</dbReference>
<dbReference type="PROSITE" id="PS51679">
    <property type="entry name" value="SAM_MT_C5"/>
    <property type="match status" value="1"/>
</dbReference>
<dbReference type="InterPro" id="IPR001525">
    <property type="entry name" value="C5_MeTfrase"/>
</dbReference>
<comment type="similarity">
    <text evidence="5 6">Belongs to the class I-like SAM-binding methyltransferase superfamily. C5-methyltransferase family.</text>
</comment>
<dbReference type="Pfam" id="PF00145">
    <property type="entry name" value="DNA_methylase"/>
    <property type="match status" value="1"/>
</dbReference>
<dbReference type="GO" id="GO:0009307">
    <property type="term" value="P:DNA restriction-modification system"/>
    <property type="evidence" value="ECO:0007669"/>
    <property type="project" value="UniProtKB-KW"/>
</dbReference>
<evidence type="ECO:0000256" key="6">
    <source>
        <dbReference type="RuleBase" id="RU000416"/>
    </source>
</evidence>
<dbReference type="Gene3D" id="3.40.50.150">
    <property type="entry name" value="Vaccinia Virus protein VP39"/>
    <property type="match status" value="1"/>
</dbReference>
<evidence type="ECO:0000256" key="7">
    <source>
        <dbReference type="RuleBase" id="RU000417"/>
    </source>
</evidence>
<dbReference type="PRINTS" id="PR00105">
    <property type="entry name" value="C5METTRFRASE"/>
</dbReference>
<evidence type="ECO:0000256" key="3">
    <source>
        <dbReference type="ARBA" id="ARBA00022691"/>
    </source>
</evidence>
<keyword evidence="9" id="KW-1185">Reference proteome</keyword>
<dbReference type="GO" id="GO:0003677">
    <property type="term" value="F:DNA binding"/>
    <property type="evidence" value="ECO:0007669"/>
    <property type="project" value="TreeGrafter"/>
</dbReference>
<dbReference type="GO" id="GO:0044027">
    <property type="term" value="P:negative regulation of gene expression via chromosomal CpG island methylation"/>
    <property type="evidence" value="ECO:0007669"/>
    <property type="project" value="TreeGrafter"/>
</dbReference>
<proteinExistence type="inferred from homology"/>
<protein>
    <recommendedName>
        <fullName evidence="7">Cytosine-specific methyltransferase</fullName>
        <ecNumber evidence="7">2.1.1.37</ecNumber>
    </recommendedName>
</protein>
<keyword evidence="1 5" id="KW-0489">Methyltransferase</keyword>
<dbReference type="EMBL" id="DS989842">
    <property type="protein sequence ID" value="EDX78234.1"/>
    <property type="molecule type" value="Genomic_DNA"/>
</dbReference>
<dbReference type="RefSeq" id="WP_006098668.1">
    <property type="nucleotide sequence ID" value="NZ_DS989842.1"/>
</dbReference>
<reference evidence="8 9" key="1">
    <citation type="submission" date="2008-07" db="EMBL/GenBank/DDBJ databases">
        <authorList>
            <person name="Tandeau de Marsac N."/>
            <person name="Ferriera S."/>
            <person name="Johnson J."/>
            <person name="Kravitz S."/>
            <person name="Beeson K."/>
            <person name="Sutton G."/>
            <person name="Rogers Y.-H."/>
            <person name="Friedman R."/>
            <person name="Frazier M."/>
            <person name="Venter J.C."/>
        </authorList>
    </citation>
    <scope>NUCLEOTIDE SEQUENCE [LARGE SCALE GENOMIC DNA]</scope>
    <source>
        <strain evidence="8 9">PCC 7420</strain>
    </source>
</reference>
<evidence type="ECO:0000256" key="1">
    <source>
        <dbReference type="ARBA" id="ARBA00022603"/>
    </source>
</evidence>
<feature type="active site" evidence="5">
    <location>
        <position position="77"/>
    </location>
</feature>
<comment type="catalytic activity">
    <reaction evidence="7">
        <text>a 2'-deoxycytidine in DNA + S-adenosyl-L-methionine = a 5-methyl-2'-deoxycytidine in DNA + S-adenosyl-L-homocysteine + H(+)</text>
        <dbReference type="Rhea" id="RHEA:13681"/>
        <dbReference type="Rhea" id="RHEA-COMP:11369"/>
        <dbReference type="Rhea" id="RHEA-COMP:11370"/>
        <dbReference type="ChEBI" id="CHEBI:15378"/>
        <dbReference type="ChEBI" id="CHEBI:57856"/>
        <dbReference type="ChEBI" id="CHEBI:59789"/>
        <dbReference type="ChEBI" id="CHEBI:85452"/>
        <dbReference type="ChEBI" id="CHEBI:85454"/>
        <dbReference type="EC" id="2.1.1.37"/>
    </reaction>
</comment>
<name>B4VIM1_9CYAN</name>
<dbReference type="GO" id="GO:0003886">
    <property type="term" value="F:DNA (cytosine-5-)-methyltransferase activity"/>
    <property type="evidence" value="ECO:0007669"/>
    <property type="project" value="UniProtKB-EC"/>
</dbReference>
<sequence length="392" mass="44538">MLHLPICTTVELFCGIGGFRIAADQRNIATIWANDRCPKACQVYRDRFGKAQLHQGDIYQLVDEIPPHDLLTAGFPCQPFSSAGKKKGVRDPRGHIFQVIIDVLKRHKPRFFILENVKRLLSMEEGTHFATILSELAHLDYTIEWRLVNAMHLGLPQNRQRVVILGTLDKDTKDDFPNIRLASTENIAELSDSTFQTLTNVEQWTKINDHSYRFPTWGLAKIGRFIGYNFAQFYPATPIVPLRAVLESDVDCQFDFTESTLNRLQTSTPVNNFVQAVQILYNQSGGARMGYTVFGIDGVAPTLTSTTSRHYERYKIGNQFRRLTNVEYARIQGFPDEHCSGISIYDQYALFGNAIPPVMAGWVMDCILENKIVQLKTPQFEQLSLFSMTDAC</sequence>
<keyword evidence="4" id="KW-0680">Restriction system</keyword>
<dbReference type="AlphaFoldDB" id="B4VIM1"/>
<dbReference type="PANTHER" id="PTHR10629">
    <property type="entry name" value="CYTOSINE-SPECIFIC METHYLTRANSFERASE"/>
    <property type="match status" value="1"/>
</dbReference>
<evidence type="ECO:0000313" key="8">
    <source>
        <dbReference type="EMBL" id="EDX78234.1"/>
    </source>
</evidence>